<dbReference type="RefSeq" id="WP_390200555.1">
    <property type="nucleotide sequence ID" value="NZ_JBHSDV010000006.1"/>
</dbReference>
<sequence>MNSQFLISYRLEGQYQEFKAHSHQEYEIYLFHKGTCRYLISNQIYDLSPGDILIMDGLALHKPNLPKDSEYVRSHIHFSPTTIRPILDVMGATNLLDIFDHIHHCLIRSEHEQDIKQVEQIIKQMNEIINHATLSTLEKEWELKTLLIQVLIIINRLSQPSSQKTSKAKFSKMQHAENIATYIQKNYHNKISIDSISAELNISKSYVSRVFKEMTGYTIMEYVMATRLQQVKFLLEIEEDKTLQQLSDECGFESASHFSRFFKEHVGITAKEYQRRRLEIYKRSE</sequence>
<dbReference type="SUPFAM" id="SSF46689">
    <property type="entry name" value="Homeodomain-like"/>
    <property type="match status" value="2"/>
</dbReference>
<evidence type="ECO:0000256" key="2">
    <source>
        <dbReference type="ARBA" id="ARBA00023125"/>
    </source>
</evidence>
<dbReference type="PROSITE" id="PS01124">
    <property type="entry name" value="HTH_ARAC_FAMILY_2"/>
    <property type="match status" value="1"/>
</dbReference>
<protein>
    <submittedName>
        <fullName evidence="5">AraC family transcriptional regulator</fullName>
    </submittedName>
</protein>
<evidence type="ECO:0000256" key="3">
    <source>
        <dbReference type="ARBA" id="ARBA00023163"/>
    </source>
</evidence>
<dbReference type="PANTHER" id="PTHR43280:SF34">
    <property type="entry name" value="ARAC-FAMILY TRANSCRIPTIONAL REGULATOR"/>
    <property type="match status" value="1"/>
</dbReference>
<dbReference type="InterPro" id="IPR018060">
    <property type="entry name" value="HTH_AraC"/>
</dbReference>
<keyword evidence="2" id="KW-0238">DNA-binding</keyword>
<accession>A0ABV8VZD3</accession>
<dbReference type="PROSITE" id="PS00041">
    <property type="entry name" value="HTH_ARAC_FAMILY_1"/>
    <property type="match status" value="1"/>
</dbReference>
<dbReference type="Pfam" id="PF12833">
    <property type="entry name" value="HTH_18"/>
    <property type="match status" value="1"/>
</dbReference>
<dbReference type="Pfam" id="PF02311">
    <property type="entry name" value="AraC_binding"/>
    <property type="match status" value="1"/>
</dbReference>
<dbReference type="Gene3D" id="1.10.10.60">
    <property type="entry name" value="Homeodomain-like"/>
    <property type="match status" value="2"/>
</dbReference>
<gene>
    <name evidence="5" type="ORF">ACFOZ1_14935</name>
</gene>
<keyword evidence="1" id="KW-0805">Transcription regulation</keyword>
<keyword evidence="6" id="KW-1185">Reference proteome</keyword>
<evidence type="ECO:0000256" key="1">
    <source>
        <dbReference type="ARBA" id="ARBA00023015"/>
    </source>
</evidence>
<evidence type="ECO:0000313" key="5">
    <source>
        <dbReference type="EMBL" id="MFC4389074.1"/>
    </source>
</evidence>
<dbReference type="InterPro" id="IPR037923">
    <property type="entry name" value="HTH-like"/>
</dbReference>
<evidence type="ECO:0000259" key="4">
    <source>
        <dbReference type="PROSITE" id="PS01124"/>
    </source>
</evidence>
<name>A0ABV8VZD3_9BACI</name>
<dbReference type="SMART" id="SM00342">
    <property type="entry name" value="HTH_ARAC"/>
    <property type="match status" value="1"/>
</dbReference>
<evidence type="ECO:0000313" key="6">
    <source>
        <dbReference type="Proteomes" id="UP001595880"/>
    </source>
</evidence>
<keyword evidence="3" id="KW-0804">Transcription</keyword>
<proteinExistence type="predicted"/>
<dbReference type="InterPro" id="IPR018062">
    <property type="entry name" value="HTH_AraC-typ_CS"/>
</dbReference>
<dbReference type="EMBL" id="JBHSDV010000006">
    <property type="protein sequence ID" value="MFC4389074.1"/>
    <property type="molecule type" value="Genomic_DNA"/>
</dbReference>
<dbReference type="SUPFAM" id="SSF51215">
    <property type="entry name" value="Regulatory protein AraC"/>
    <property type="match status" value="1"/>
</dbReference>
<dbReference type="InterPro" id="IPR014710">
    <property type="entry name" value="RmlC-like_jellyroll"/>
</dbReference>
<dbReference type="PANTHER" id="PTHR43280">
    <property type="entry name" value="ARAC-FAMILY TRANSCRIPTIONAL REGULATOR"/>
    <property type="match status" value="1"/>
</dbReference>
<dbReference type="Proteomes" id="UP001595880">
    <property type="component" value="Unassembled WGS sequence"/>
</dbReference>
<dbReference type="Gene3D" id="2.60.120.10">
    <property type="entry name" value="Jelly Rolls"/>
    <property type="match status" value="1"/>
</dbReference>
<comment type="caution">
    <text evidence="5">The sequence shown here is derived from an EMBL/GenBank/DDBJ whole genome shotgun (WGS) entry which is preliminary data.</text>
</comment>
<reference evidence="6" key="1">
    <citation type="journal article" date="2019" name="Int. J. Syst. Evol. Microbiol.">
        <title>The Global Catalogue of Microorganisms (GCM) 10K type strain sequencing project: providing services to taxonomists for standard genome sequencing and annotation.</title>
        <authorList>
            <consortium name="The Broad Institute Genomics Platform"/>
            <consortium name="The Broad Institute Genome Sequencing Center for Infectious Disease"/>
            <person name="Wu L."/>
            <person name="Ma J."/>
        </authorList>
    </citation>
    <scope>NUCLEOTIDE SEQUENCE [LARGE SCALE GENOMIC DNA]</scope>
    <source>
        <strain evidence="6">KACC 14058</strain>
    </source>
</reference>
<organism evidence="5 6">
    <name type="scientific">Gracilibacillus marinus</name>
    <dbReference type="NCBI Taxonomy" id="630535"/>
    <lineage>
        <taxon>Bacteria</taxon>
        <taxon>Bacillati</taxon>
        <taxon>Bacillota</taxon>
        <taxon>Bacilli</taxon>
        <taxon>Bacillales</taxon>
        <taxon>Bacillaceae</taxon>
        <taxon>Gracilibacillus</taxon>
    </lineage>
</organism>
<dbReference type="InterPro" id="IPR009057">
    <property type="entry name" value="Homeodomain-like_sf"/>
</dbReference>
<feature type="domain" description="HTH araC/xylS-type" evidence="4">
    <location>
        <begin position="177"/>
        <end position="276"/>
    </location>
</feature>
<dbReference type="InterPro" id="IPR003313">
    <property type="entry name" value="AraC-bd"/>
</dbReference>